<dbReference type="EMBL" id="CCAZ020000002">
    <property type="protein sequence ID" value="CEG09477.1"/>
    <property type="molecule type" value="Genomic_DNA"/>
</dbReference>
<keyword evidence="2" id="KW-1185">Reference proteome</keyword>
<reference evidence="1 2" key="1">
    <citation type="journal article" date="2014" name="Genome Announc.">
        <title>Genome Sequence of Afipia felis Strain 76713, Isolated in Hospital Water Using an Amoeba Co-Culture Procedure.</title>
        <authorList>
            <person name="Benamar S."/>
            <person name="La Scola B."/>
            <person name="Croce O."/>
        </authorList>
    </citation>
    <scope>NUCLEOTIDE SEQUENCE [LARGE SCALE GENOMIC DNA]</scope>
    <source>
        <strain evidence="1 2">76713</strain>
    </source>
</reference>
<dbReference type="OrthoDB" id="5464931at2"/>
<name>A0A090MTF8_AFIFE</name>
<dbReference type="STRING" id="1035.BN961_02903"/>
<protein>
    <submittedName>
        <fullName evidence="1">Uncharacterized protein</fullName>
    </submittedName>
</protein>
<dbReference type="RefSeq" id="WP_048757396.1">
    <property type="nucleotide sequence ID" value="NZ_CCAZ020000002.1"/>
</dbReference>
<dbReference type="AlphaFoldDB" id="A0A090MTF8"/>
<dbReference type="Proteomes" id="UP000035762">
    <property type="component" value="Unassembled WGS sequence"/>
</dbReference>
<evidence type="ECO:0000313" key="1">
    <source>
        <dbReference type="EMBL" id="CEG09477.1"/>
    </source>
</evidence>
<gene>
    <name evidence="1" type="ORF">BN961_02903</name>
</gene>
<evidence type="ECO:0000313" key="2">
    <source>
        <dbReference type="Proteomes" id="UP000035762"/>
    </source>
</evidence>
<organism evidence="1 2">
    <name type="scientific">Afipia felis</name>
    <name type="common">Cat scratch disease bacillus</name>
    <dbReference type="NCBI Taxonomy" id="1035"/>
    <lineage>
        <taxon>Bacteria</taxon>
        <taxon>Pseudomonadati</taxon>
        <taxon>Pseudomonadota</taxon>
        <taxon>Alphaproteobacteria</taxon>
        <taxon>Hyphomicrobiales</taxon>
        <taxon>Nitrobacteraceae</taxon>
        <taxon>Afipia</taxon>
    </lineage>
</organism>
<proteinExistence type="predicted"/>
<sequence length="129" mass="13071">MFDTFHTTAVVPSLAPAVQTATLKGGTVDIANYNSALLVVNTGAIDSSGAYSIAIQESDTTTDGDFANVAADDLLGALPTTLAASTVYRQGYIGSKRYIRAVITKASGTSIAAGAVFVLGGSRLQPVGV</sequence>
<accession>A0A090MTF8</accession>
<comment type="caution">
    <text evidence="1">The sequence shown here is derived from an EMBL/GenBank/DDBJ whole genome shotgun (WGS) entry which is preliminary data.</text>
</comment>